<gene>
    <name evidence="1" type="ORF">J2W52_002521</name>
</gene>
<organism evidence="1 2">
    <name type="scientific">Rhizobium miluonense</name>
    <dbReference type="NCBI Taxonomy" id="411945"/>
    <lineage>
        <taxon>Bacteria</taxon>
        <taxon>Pseudomonadati</taxon>
        <taxon>Pseudomonadota</taxon>
        <taxon>Alphaproteobacteria</taxon>
        <taxon>Hyphomicrobiales</taxon>
        <taxon>Rhizobiaceae</taxon>
        <taxon>Rhizobium/Agrobacterium group</taxon>
        <taxon>Rhizobium</taxon>
    </lineage>
</organism>
<protein>
    <recommendedName>
        <fullName evidence="3">FRG domain-containing protein</fullName>
    </recommendedName>
</protein>
<comment type="caution">
    <text evidence="1">The sequence shown here is derived from an EMBL/GenBank/DDBJ whole genome shotgun (WGS) entry which is preliminary data.</text>
</comment>
<evidence type="ECO:0000313" key="1">
    <source>
        <dbReference type="EMBL" id="MDR6900906.1"/>
    </source>
</evidence>
<name>A0ABU1SPI7_9HYPH</name>
<reference evidence="1 2" key="1">
    <citation type="submission" date="2023-07" db="EMBL/GenBank/DDBJ databases">
        <title>Sorghum-associated microbial communities from plants grown in Nebraska, USA.</title>
        <authorList>
            <person name="Schachtman D."/>
        </authorList>
    </citation>
    <scope>NUCLEOTIDE SEQUENCE [LARGE SCALE GENOMIC DNA]</scope>
    <source>
        <strain evidence="1 2">3199</strain>
    </source>
</reference>
<evidence type="ECO:0000313" key="2">
    <source>
        <dbReference type="Proteomes" id="UP001250791"/>
    </source>
</evidence>
<keyword evidence="2" id="KW-1185">Reference proteome</keyword>
<dbReference type="RefSeq" id="WP_310230877.1">
    <property type="nucleotide sequence ID" value="NZ_JAVDUP010000002.1"/>
</dbReference>
<sequence>METARVDIVYRPLRVAWAIHSEDKKAFREAVRLNYTFWGGFFNPIVFADRPDEARNIIQVFRADLVWSLGPDPAIHEFAKGFSNLNDPLHGTPFPGAPSGAMSALLDIQNCLTYLRATEDLAAIKSAGIRIYTWDDDDPLADVHLMQFGAYPNPAEIGIDYKTLLEDVAPPTEIHLQGDAAIPEDVLNHPSIAYFSKHQLQRHYTIQPISDEPGFFLGNSSNLLDLALFWNLRAAHIRLWFVDPAHMSRTEIICPSFQELLFADPLRAGEQKNRTSLWYRAGTIDQPSALFPDQALTLHEIDDFSWNGLNIKAPMMILGSESALGVLGKEDKKPRISFAFGNKPFSDEGWFFSQHLVASLSIIGGLLGDEHHTLQPPFVPELNEPYARAMRFDYRTIRIEPERLGIIISATEHNILLDALPVNQLFEQVFDLARLDINLSSGGLLARQLLARMGGVSRTRVFKIPGVRRLLKTYGPAEAFTAATAYQLIATKDPKRPDACFDDHKKLYIEPRRGGDLTKEMVFAHLVEKGLFRIGFELECPLCSLSSWTAIDNIRQNLTCELCGQDFDATRQLMTAKQHYRRTGVLGREKHPRSNPSCVSS</sequence>
<accession>A0ABU1SPI7</accession>
<proteinExistence type="predicted"/>
<evidence type="ECO:0008006" key="3">
    <source>
        <dbReference type="Google" id="ProtNLM"/>
    </source>
</evidence>
<dbReference type="EMBL" id="JAVDUP010000002">
    <property type="protein sequence ID" value="MDR6900906.1"/>
    <property type="molecule type" value="Genomic_DNA"/>
</dbReference>
<dbReference type="Proteomes" id="UP001250791">
    <property type="component" value="Unassembled WGS sequence"/>
</dbReference>